<organism evidence="2 3">
    <name type="scientific">Nitzschia inconspicua</name>
    <dbReference type="NCBI Taxonomy" id="303405"/>
    <lineage>
        <taxon>Eukaryota</taxon>
        <taxon>Sar</taxon>
        <taxon>Stramenopiles</taxon>
        <taxon>Ochrophyta</taxon>
        <taxon>Bacillariophyta</taxon>
        <taxon>Bacillariophyceae</taxon>
        <taxon>Bacillariophycidae</taxon>
        <taxon>Bacillariales</taxon>
        <taxon>Bacillariaceae</taxon>
        <taxon>Nitzschia</taxon>
    </lineage>
</organism>
<evidence type="ECO:0000256" key="1">
    <source>
        <dbReference type="SAM" id="MobiDB-lite"/>
    </source>
</evidence>
<reference evidence="2" key="1">
    <citation type="journal article" date="2021" name="Sci. Rep.">
        <title>Diploid genomic architecture of Nitzschia inconspicua, an elite biomass production diatom.</title>
        <authorList>
            <person name="Oliver A."/>
            <person name="Podell S."/>
            <person name="Pinowska A."/>
            <person name="Traller J.C."/>
            <person name="Smith S.R."/>
            <person name="McClure R."/>
            <person name="Beliaev A."/>
            <person name="Bohutskyi P."/>
            <person name="Hill E.A."/>
            <person name="Rabines A."/>
            <person name="Zheng H."/>
            <person name="Allen L.Z."/>
            <person name="Kuo A."/>
            <person name="Grigoriev I.V."/>
            <person name="Allen A.E."/>
            <person name="Hazlebeck D."/>
            <person name="Allen E.E."/>
        </authorList>
    </citation>
    <scope>NUCLEOTIDE SEQUENCE</scope>
    <source>
        <strain evidence="2">Hildebrandi</strain>
    </source>
</reference>
<feature type="region of interest" description="Disordered" evidence="1">
    <location>
        <begin position="44"/>
        <end position="75"/>
    </location>
</feature>
<protein>
    <submittedName>
        <fullName evidence="2">Uncharacterized protein</fullName>
    </submittedName>
</protein>
<proteinExistence type="predicted"/>
<gene>
    <name evidence="2" type="ORF">IV203_005421</name>
</gene>
<sequence>MSWTTTPLTTEPPIRRDGPTWNGERAWSVIVYRRDMEGWKKMVFDPPSSSSSSSSNNNKSRYSSQRPKPRKVYSPAIPRQGCIVLPALKQKWTLRNDTDTGTIIRRDDKILLRSKGRARVLMLQFTSLEECLSFADRFVALNPMYDTSTVAAARNNTSSGGNPTKAVGLATFNAGEDSSVQGEGGTGGQPAQRQLASTTIVSPASTMATRGVAPPSSVDPDAEQRAVNGMIARLLHDRDFLQFVHKIEKYVLNTEDGSKMLQGLQGRDLSQPPYREKGR</sequence>
<name>A0A9K3KNT8_9STRA</name>
<dbReference type="AlphaFoldDB" id="A0A9K3KNT8"/>
<feature type="region of interest" description="Disordered" evidence="1">
    <location>
        <begin position="202"/>
        <end position="221"/>
    </location>
</feature>
<feature type="compositionally biased region" description="Low complexity" evidence="1">
    <location>
        <begin position="48"/>
        <end position="64"/>
    </location>
</feature>
<reference evidence="2" key="2">
    <citation type="submission" date="2021-04" db="EMBL/GenBank/DDBJ databases">
        <authorList>
            <person name="Podell S."/>
        </authorList>
    </citation>
    <scope>NUCLEOTIDE SEQUENCE</scope>
    <source>
        <strain evidence="2">Hildebrandi</strain>
    </source>
</reference>
<dbReference type="EMBL" id="JAGRRH010000021">
    <property type="protein sequence ID" value="KAG7346353.1"/>
    <property type="molecule type" value="Genomic_DNA"/>
</dbReference>
<evidence type="ECO:0000313" key="2">
    <source>
        <dbReference type="EMBL" id="KAG7346353.1"/>
    </source>
</evidence>
<evidence type="ECO:0000313" key="3">
    <source>
        <dbReference type="Proteomes" id="UP000693970"/>
    </source>
</evidence>
<keyword evidence="3" id="KW-1185">Reference proteome</keyword>
<feature type="region of interest" description="Disordered" evidence="1">
    <location>
        <begin position="175"/>
        <end position="196"/>
    </location>
</feature>
<accession>A0A9K3KNT8</accession>
<comment type="caution">
    <text evidence="2">The sequence shown here is derived from an EMBL/GenBank/DDBJ whole genome shotgun (WGS) entry which is preliminary data.</text>
</comment>
<dbReference type="Proteomes" id="UP000693970">
    <property type="component" value="Unassembled WGS sequence"/>
</dbReference>
<feature type="region of interest" description="Disordered" evidence="1">
    <location>
        <begin position="259"/>
        <end position="279"/>
    </location>
</feature>